<keyword evidence="4 5" id="KW-0472">Membrane</keyword>
<dbReference type="EMBL" id="SWBM01000003">
    <property type="protein sequence ID" value="TKC16074.1"/>
    <property type="molecule type" value="Genomic_DNA"/>
</dbReference>
<keyword evidence="3 5" id="KW-1133">Transmembrane helix</keyword>
<organism evidence="6 7">
    <name type="scientific">Robertmurraya kyonggiensis</name>
    <dbReference type="NCBI Taxonomy" id="1037680"/>
    <lineage>
        <taxon>Bacteria</taxon>
        <taxon>Bacillati</taxon>
        <taxon>Bacillota</taxon>
        <taxon>Bacilli</taxon>
        <taxon>Bacillales</taxon>
        <taxon>Bacillaceae</taxon>
        <taxon>Robertmurraya</taxon>
    </lineage>
</organism>
<name>A0A4U1D1X5_9BACI</name>
<dbReference type="InterPro" id="IPR032808">
    <property type="entry name" value="DoxX"/>
</dbReference>
<keyword evidence="2 5" id="KW-0812">Transmembrane</keyword>
<keyword evidence="7" id="KW-1185">Reference proteome</keyword>
<comment type="subcellular location">
    <subcellularLocation>
        <location evidence="1">Membrane</location>
        <topology evidence="1">Multi-pass membrane protein</topology>
    </subcellularLocation>
</comment>
<feature type="transmembrane region" description="Helical" evidence="5">
    <location>
        <begin position="72"/>
        <end position="90"/>
    </location>
</feature>
<reference evidence="6 7" key="1">
    <citation type="journal article" date="2011" name="J. Microbiol.">
        <title>Bacillus kyonggiensis sp. nov., isolated from soil of a lettuce field.</title>
        <authorList>
            <person name="Dong K."/>
            <person name="Lee S."/>
        </authorList>
    </citation>
    <scope>NUCLEOTIDE SEQUENCE [LARGE SCALE GENOMIC DNA]</scope>
    <source>
        <strain evidence="6 7">NB22</strain>
    </source>
</reference>
<evidence type="ECO:0000256" key="1">
    <source>
        <dbReference type="ARBA" id="ARBA00004141"/>
    </source>
</evidence>
<feature type="transmembrane region" description="Helical" evidence="5">
    <location>
        <begin position="42"/>
        <end position="65"/>
    </location>
</feature>
<dbReference type="AlphaFoldDB" id="A0A4U1D1X5"/>
<accession>A0A4U1D1X5</accession>
<proteinExistence type="predicted"/>
<gene>
    <name evidence="6" type="ORF">FA727_14035</name>
</gene>
<dbReference type="GO" id="GO:0016020">
    <property type="term" value="C:membrane"/>
    <property type="evidence" value="ECO:0007669"/>
    <property type="project" value="UniProtKB-SubCell"/>
</dbReference>
<evidence type="ECO:0000313" key="6">
    <source>
        <dbReference type="EMBL" id="TKC16074.1"/>
    </source>
</evidence>
<evidence type="ECO:0000313" key="7">
    <source>
        <dbReference type="Proteomes" id="UP000307756"/>
    </source>
</evidence>
<comment type="caution">
    <text evidence="6">The sequence shown here is derived from an EMBL/GenBank/DDBJ whole genome shotgun (WGS) entry which is preliminary data.</text>
</comment>
<evidence type="ECO:0000256" key="2">
    <source>
        <dbReference type="ARBA" id="ARBA00022692"/>
    </source>
</evidence>
<dbReference type="Pfam" id="PF07681">
    <property type="entry name" value="DoxX"/>
    <property type="match status" value="1"/>
</dbReference>
<sequence>MRRDDMHSMNFIRYSVAYVFIISGTMKILSEELATTFINLGLPYPIYFMYVVALTEIVCGGLILANKKVKTASIPLILIMIAAIILTKVPLLHAGILTFAFQARLDIVMLFLLAILYHKNSFRPFS</sequence>
<protein>
    <submittedName>
        <fullName evidence="6">DoxX family protein</fullName>
    </submittedName>
</protein>
<feature type="transmembrane region" description="Helical" evidence="5">
    <location>
        <begin position="96"/>
        <end position="117"/>
    </location>
</feature>
<evidence type="ECO:0000256" key="3">
    <source>
        <dbReference type="ARBA" id="ARBA00022989"/>
    </source>
</evidence>
<evidence type="ECO:0000256" key="5">
    <source>
        <dbReference type="SAM" id="Phobius"/>
    </source>
</evidence>
<feature type="transmembrane region" description="Helical" evidence="5">
    <location>
        <begin position="12"/>
        <end position="30"/>
    </location>
</feature>
<dbReference type="Proteomes" id="UP000307756">
    <property type="component" value="Unassembled WGS sequence"/>
</dbReference>
<dbReference type="OrthoDB" id="2969770at2"/>
<evidence type="ECO:0000256" key="4">
    <source>
        <dbReference type="ARBA" id="ARBA00023136"/>
    </source>
</evidence>